<reference evidence="1 2" key="1">
    <citation type="submission" date="2020-08" db="EMBL/GenBank/DDBJ databases">
        <title>Genomic Encyclopedia of Type Strains, Phase IV (KMG-IV): sequencing the most valuable type-strain genomes for metagenomic binning, comparative biology and taxonomic classification.</title>
        <authorList>
            <person name="Goeker M."/>
        </authorList>
    </citation>
    <scope>NUCLEOTIDE SEQUENCE [LARGE SCALE GENOMIC DNA]</scope>
    <source>
        <strain evidence="1 2">DSM 15867</strain>
    </source>
</reference>
<dbReference type="RefSeq" id="WP_184111675.1">
    <property type="nucleotide sequence ID" value="NZ_JACHNY010000001.1"/>
</dbReference>
<name>A0A7W7AGY4_9SPHN</name>
<comment type="caution">
    <text evidence="1">The sequence shown here is derived from an EMBL/GenBank/DDBJ whole genome shotgun (WGS) entry which is preliminary data.</text>
</comment>
<proteinExistence type="predicted"/>
<dbReference type="AlphaFoldDB" id="A0A7W7AGY4"/>
<dbReference type="EMBL" id="JACHNY010000001">
    <property type="protein sequence ID" value="MBB4616676.1"/>
    <property type="molecule type" value="Genomic_DNA"/>
</dbReference>
<protein>
    <submittedName>
        <fullName evidence="1">Uncharacterized protein</fullName>
    </submittedName>
</protein>
<evidence type="ECO:0000313" key="2">
    <source>
        <dbReference type="Proteomes" id="UP000574769"/>
    </source>
</evidence>
<organism evidence="1 2">
    <name type="scientific">Sphingomonas abaci</name>
    <dbReference type="NCBI Taxonomy" id="237611"/>
    <lineage>
        <taxon>Bacteria</taxon>
        <taxon>Pseudomonadati</taxon>
        <taxon>Pseudomonadota</taxon>
        <taxon>Alphaproteobacteria</taxon>
        <taxon>Sphingomonadales</taxon>
        <taxon>Sphingomonadaceae</taxon>
        <taxon>Sphingomonas</taxon>
    </lineage>
</organism>
<dbReference type="Proteomes" id="UP000574769">
    <property type="component" value="Unassembled WGS sequence"/>
</dbReference>
<evidence type="ECO:0000313" key="1">
    <source>
        <dbReference type="EMBL" id="MBB4616676.1"/>
    </source>
</evidence>
<keyword evidence="2" id="KW-1185">Reference proteome</keyword>
<sequence>MNTDRESVSMMGDELVDKRIAPLMALVDIDFQQAAGDLIVVARGLLSLSDAALLARTPDSRLTLWNADSRICPDRARVLTGDPVLRPAVVAFDLAARQLLARLATAPGMGAAVTLVTDGTGLMLTHDRPTSDPTWLLGLAGRDGHALPVLPMATDGIWPMLAARDRPTLH</sequence>
<accession>A0A7W7AGY4</accession>
<gene>
    <name evidence="1" type="ORF">GGQ96_000782</name>
</gene>